<evidence type="ECO:0000256" key="3">
    <source>
        <dbReference type="ARBA" id="ARBA00022475"/>
    </source>
</evidence>
<accession>A0ABV7EWW8</accession>
<dbReference type="NCBIfam" id="TIGR00964">
    <property type="entry name" value="secE_bact"/>
    <property type="match status" value="1"/>
</dbReference>
<comment type="caution">
    <text evidence="10">The sequence shown here is derived from an EMBL/GenBank/DDBJ whole genome shotgun (WGS) entry which is preliminary data.</text>
</comment>
<keyword evidence="7 9" id="KW-0811">Translocation</keyword>
<comment type="function">
    <text evidence="9">Essential subunit of the Sec protein translocation channel SecYEG. Clamps together the 2 halves of SecY. May contact the channel plug during translocation.</text>
</comment>
<evidence type="ECO:0000313" key="10">
    <source>
        <dbReference type="EMBL" id="MFC3106363.1"/>
    </source>
</evidence>
<evidence type="ECO:0000256" key="7">
    <source>
        <dbReference type="ARBA" id="ARBA00023010"/>
    </source>
</evidence>
<comment type="caution">
    <text evidence="9">Lacks conserved residue(s) required for the propagation of feature annotation.</text>
</comment>
<feature type="transmembrane region" description="Helical" evidence="9">
    <location>
        <begin position="12"/>
        <end position="34"/>
    </location>
</feature>
<keyword evidence="5 9" id="KW-0653">Protein transport</keyword>
<feature type="transmembrane region" description="Helical" evidence="9">
    <location>
        <begin position="40"/>
        <end position="58"/>
    </location>
</feature>
<dbReference type="Gene3D" id="1.20.5.1030">
    <property type="entry name" value="Preprotein translocase secy subunit"/>
    <property type="match status" value="1"/>
</dbReference>
<dbReference type="EMBL" id="JBHRSS010000016">
    <property type="protein sequence ID" value="MFC3106363.1"/>
    <property type="molecule type" value="Genomic_DNA"/>
</dbReference>
<name>A0ABV7EWW8_9GAMM</name>
<evidence type="ECO:0000256" key="4">
    <source>
        <dbReference type="ARBA" id="ARBA00022692"/>
    </source>
</evidence>
<evidence type="ECO:0000313" key="11">
    <source>
        <dbReference type="Proteomes" id="UP001595462"/>
    </source>
</evidence>
<keyword evidence="8 9" id="KW-0472">Membrane</keyword>
<organism evidence="10 11">
    <name type="scientific">Salinisphaera aquimarina</name>
    <dbReference type="NCBI Taxonomy" id="2094031"/>
    <lineage>
        <taxon>Bacteria</taxon>
        <taxon>Pseudomonadati</taxon>
        <taxon>Pseudomonadota</taxon>
        <taxon>Gammaproteobacteria</taxon>
        <taxon>Salinisphaerales</taxon>
        <taxon>Salinisphaeraceae</taxon>
        <taxon>Salinisphaera</taxon>
    </lineage>
</organism>
<evidence type="ECO:0000256" key="8">
    <source>
        <dbReference type="ARBA" id="ARBA00023136"/>
    </source>
</evidence>
<dbReference type="PRINTS" id="PR01650">
    <property type="entry name" value="SECETRNLCASE"/>
</dbReference>
<dbReference type="HAMAP" id="MF_00422">
    <property type="entry name" value="SecE"/>
    <property type="match status" value="1"/>
</dbReference>
<evidence type="ECO:0000256" key="5">
    <source>
        <dbReference type="ARBA" id="ARBA00022927"/>
    </source>
</evidence>
<evidence type="ECO:0000256" key="6">
    <source>
        <dbReference type="ARBA" id="ARBA00022989"/>
    </source>
</evidence>
<dbReference type="InterPro" id="IPR001901">
    <property type="entry name" value="Translocase_SecE/Sec61-g"/>
</dbReference>
<evidence type="ECO:0000256" key="1">
    <source>
        <dbReference type="ARBA" id="ARBA00004370"/>
    </source>
</evidence>
<evidence type="ECO:0000256" key="2">
    <source>
        <dbReference type="ARBA" id="ARBA00022448"/>
    </source>
</evidence>
<protein>
    <recommendedName>
        <fullName evidence="9">Protein translocase subunit SecE</fullName>
    </recommendedName>
</protein>
<gene>
    <name evidence="9 10" type="primary">secE</name>
    <name evidence="10" type="ORF">ACFOSU_21015</name>
</gene>
<dbReference type="RefSeq" id="WP_380692023.1">
    <property type="nucleotide sequence ID" value="NZ_JBHRSS010000016.1"/>
</dbReference>
<dbReference type="InterPro" id="IPR038379">
    <property type="entry name" value="SecE_sf"/>
</dbReference>
<proteinExistence type="inferred from homology"/>
<comment type="subcellular location">
    <subcellularLocation>
        <location evidence="1">Membrane</location>
    </subcellularLocation>
</comment>
<dbReference type="PANTHER" id="PTHR33910">
    <property type="entry name" value="PROTEIN TRANSLOCASE SUBUNIT SECE"/>
    <property type="match status" value="1"/>
</dbReference>
<dbReference type="PROSITE" id="PS01067">
    <property type="entry name" value="SECE_SEC61G"/>
    <property type="match status" value="1"/>
</dbReference>
<feature type="transmembrane region" description="Helical" evidence="9">
    <location>
        <begin position="93"/>
        <end position="117"/>
    </location>
</feature>
<dbReference type="PANTHER" id="PTHR33910:SF1">
    <property type="entry name" value="PROTEIN TRANSLOCASE SUBUNIT SECE"/>
    <property type="match status" value="1"/>
</dbReference>
<reference evidence="11" key="1">
    <citation type="journal article" date="2019" name="Int. J. Syst. Evol. Microbiol.">
        <title>The Global Catalogue of Microorganisms (GCM) 10K type strain sequencing project: providing services to taxonomists for standard genome sequencing and annotation.</title>
        <authorList>
            <consortium name="The Broad Institute Genomics Platform"/>
            <consortium name="The Broad Institute Genome Sequencing Center for Infectious Disease"/>
            <person name="Wu L."/>
            <person name="Ma J."/>
        </authorList>
    </citation>
    <scope>NUCLEOTIDE SEQUENCE [LARGE SCALE GENOMIC DNA]</scope>
    <source>
        <strain evidence="11">KCTC 52640</strain>
    </source>
</reference>
<comment type="subunit">
    <text evidence="9">Component of the Sec protein translocase complex. Heterotrimer consisting of SecY, SecE and SecG subunits. The heterotrimers can form oligomers, although 1 heterotrimer is thought to be able to translocate proteins. Interacts with the ribosome. Interacts with SecDF, and other proteins may be involved. Interacts with SecA.</text>
</comment>
<evidence type="ECO:0000256" key="9">
    <source>
        <dbReference type="HAMAP-Rule" id="MF_00422"/>
    </source>
</evidence>
<keyword evidence="2 9" id="KW-0813">Transport</keyword>
<keyword evidence="6 9" id="KW-1133">Transmembrane helix</keyword>
<keyword evidence="3 9" id="KW-1003">Cell membrane</keyword>
<comment type="similarity">
    <text evidence="9">Belongs to the SecE/SEC61-gamma family.</text>
</comment>
<dbReference type="Proteomes" id="UP001595462">
    <property type="component" value="Unassembled WGS sequence"/>
</dbReference>
<keyword evidence="11" id="KW-1185">Reference proteome</keyword>
<dbReference type="Pfam" id="PF00584">
    <property type="entry name" value="SecE"/>
    <property type="match status" value="1"/>
</dbReference>
<dbReference type="InterPro" id="IPR005807">
    <property type="entry name" value="SecE_bac"/>
</dbReference>
<sequence length="124" mass="13690">MATQEKRASSLLDTALLWLAIVVLLASIVGYYYFTAHTDLVRVLGMLGGVVVAVAIALQTQVGKMAWSYAQGSRTELRRMVWPTRRETIQTTLMVVVVVLILAIFIWALDIVLAWAVTLLTGRA</sequence>
<keyword evidence="4 9" id="KW-0812">Transmembrane</keyword>